<protein>
    <submittedName>
        <fullName evidence="4">Glucose-methanol-choline oxidoreductase</fullName>
    </submittedName>
</protein>
<dbReference type="PANTHER" id="PTHR11552">
    <property type="entry name" value="GLUCOSE-METHANOL-CHOLINE GMC OXIDOREDUCTASE"/>
    <property type="match status" value="1"/>
</dbReference>
<name>A0ABX3YNL5_9ACTN</name>
<evidence type="ECO:0000313" key="4">
    <source>
        <dbReference type="EMBL" id="OSZ61539.1"/>
    </source>
</evidence>
<gene>
    <name evidence="4" type="ORF">OQI_04850</name>
</gene>
<organism evidence="4 5">
    <name type="scientific">Streptomyces pharetrae CZA14</name>
    <dbReference type="NCBI Taxonomy" id="1144883"/>
    <lineage>
        <taxon>Bacteria</taxon>
        <taxon>Bacillati</taxon>
        <taxon>Actinomycetota</taxon>
        <taxon>Actinomycetes</taxon>
        <taxon>Kitasatosporales</taxon>
        <taxon>Streptomycetaceae</taxon>
        <taxon>Streptomyces</taxon>
    </lineage>
</organism>
<dbReference type="Proteomes" id="UP000194266">
    <property type="component" value="Unassembled WGS sequence"/>
</dbReference>
<feature type="domain" description="Glucose-methanol-choline oxidoreductase N-terminal" evidence="3">
    <location>
        <begin position="343"/>
        <end position="357"/>
    </location>
</feature>
<proteinExistence type="inferred from homology"/>
<dbReference type="InterPro" id="IPR036188">
    <property type="entry name" value="FAD/NAD-bd_sf"/>
</dbReference>
<dbReference type="EMBL" id="MRYD01000014">
    <property type="protein sequence ID" value="OSZ61539.1"/>
    <property type="molecule type" value="Genomic_DNA"/>
</dbReference>
<comment type="similarity">
    <text evidence="1">Belongs to the GMC oxidoreductase family.</text>
</comment>
<dbReference type="Gene3D" id="3.30.410.40">
    <property type="match status" value="1"/>
</dbReference>
<keyword evidence="5" id="KW-1185">Reference proteome</keyword>
<dbReference type="PROSITE" id="PS00624">
    <property type="entry name" value="GMC_OXRED_2"/>
    <property type="match status" value="1"/>
</dbReference>
<sequence>MTTEPGAPAGAATGFEYVVVGAGAGGGPLAANLAAAGRRTLLLDAGGATENDAYLVPAFHADASEDPAQCWNYYVRHYDDEAQQRRDSKLVAERGGVLYPRAGTVGGCTAHHALITVYPYNRDWDAIAEETGDATWRSTAMRRYFERLERCTYRPRPKEPPGNVLLAALLKALPLTAGRYRNTARHGFDGWLPTALADPELIVRDKQLLKVILSAAESALAEFLDRPLSPLEGLGSFVDPNDWLAQTRALQGLWQIPLSTADGRRSAARERVQAVRRARPDLLVVRTDALAARVVLDEAGAATGVDYLDRAHAYRADPASGPDGAGPALRRVLASREVILAAGAFNSPQLLMLSGIGPREELARHGIPVRVDLQGVGAHLQDRYEVGVVSRMDREFPVVKDCDFHAPRPGSVPDRCYRAWQRGEGLYTTNGAVVGITRKSRPELDAPDLFVFGGPFDFRGYYPGYSLDLTRRRDVFTWAVLKSRTHNTGGRVRLRSTDPRDTPLVNFHYFAEGTDKEELDLDAMCDAVEFVRGMNRRAGSVIVEELWPGEAVRDREDVRRFVRDEAWGHHASCTCRMGRADDPSAVTDSDFRVRGVDRLRVVDASVFPRIPGFFVALPIYMISEKASDVILGAPARHWIGRPDPPPATPPGATQGVPP</sequence>
<dbReference type="Pfam" id="PF05199">
    <property type="entry name" value="GMC_oxred_C"/>
    <property type="match status" value="1"/>
</dbReference>
<dbReference type="SUPFAM" id="SSF54373">
    <property type="entry name" value="FAD-linked reductases, C-terminal domain"/>
    <property type="match status" value="1"/>
</dbReference>
<dbReference type="SUPFAM" id="SSF51905">
    <property type="entry name" value="FAD/NAD(P)-binding domain"/>
    <property type="match status" value="1"/>
</dbReference>
<dbReference type="Pfam" id="PF00732">
    <property type="entry name" value="GMC_oxred_N"/>
    <property type="match status" value="1"/>
</dbReference>
<dbReference type="InterPro" id="IPR007867">
    <property type="entry name" value="GMC_OxRtase_C"/>
</dbReference>
<dbReference type="Gene3D" id="3.50.50.60">
    <property type="entry name" value="FAD/NAD(P)-binding domain"/>
    <property type="match status" value="2"/>
</dbReference>
<dbReference type="RefSeq" id="WP_086168087.1">
    <property type="nucleotide sequence ID" value="NZ_MRYD01000014.1"/>
</dbReference>
<evidence type="ECO:0000313" key="5">
    <source>
        <dbReference type="Proteomes" id="UP000194266"/>
    </source>
</evidence>
<dbReference type="InterPro" id="IPR012132">
    <property type="entry name" value="GMC_OxRdtase"/>
</dbReference>
<dbReference type="PIRSF" id="PIRSF000137">
    <property type="entry name" value="Alcohol_oxidase"/>
    <property type="match status" value="1"/>
</dbReference>
<dbReference type="PANTHER" id="PTHR11552:SF213">
    <property type="entry name" value="DEHYDROGENASE, PUTATIVE-RELATED"/>
    <property type="match status" value="1"/>
</dbReference>
<dbReference type="InterPro" id="IPR000172">
    <property type="entry name" value="GMC_OxRdtase_N"/>
</dbReference>
<feature type="region of interest" description="Disordered" evidence="2">
    <location>
        <begin position="639"/>
        <end position="658"/>
    </location>
</feature>
<evidence type="ECO:0000256" key="1">
    <source>
        <dbReference type="ARBA" id="ARBA00010790"/>
    </source>
</evidence>
<accession>A0ABX3YNL5</accession>
<reference evidence="4 5" key="1">
    <citation type="submission" date="2016-12" db="EMBL/GenBank/DDBJ databases">
        <title>Genome Mining:The Detection of Biosynthetic Gene Clusters to Aid in the Expression of Curamycin A produced by Streptomyces sp. strain CZA14.</title>
        <authorList>
            <person name="Durrell K.A."/>
            <person name="Kirby B.M."/>
            <person name="Khan W."/>
            <person name="Mthethwa T."/>
            <person name="Le Roes-Hill M."/>
        </authorList>
    </citation>
    <scope>NUCLEOTIDE SEQUENCE [LARGE SCALE GENOMIC DNA]</scope>
    <source>
        <strain evidence="4 5">CZA14</strain>
    </source>
</reference>
<evidence type="ECO:0000259" key="3">
    <source>
        <dbReference type="PROSITE" id="PS00624"/>
    </source>
</evidence>
<evidence type="ECO:0000256" key="2">
    <source>
        <dbReference type="SAM" id="MobiDB-lite"/>
    </source>
</evidence>
<comment type="caution">
    <text evidence="4">The sequence shown here is derived from an EMBL/GenBank/DDBJ whole genome shotgun (WGS) entry which is preliminary data.</text>
</comment>